<evidence type="ECO:0000313" key="2">
    <source>
        <dbReference type="EMBL" id="KIM95422.1"/>
    </source>
</evidence>
<organism evidence="2 3">
    <name type="scientific">Oidiodendron maius (strain Zn)</name>
    <dbReference type="NCBI Taxonomy" id="913774"/>
    <lineage>
        <taxon>Eukaryota</taxon>
        <taxon>Fungi</taxon>
        <taxon>Dikarya</taxon>
        <taxon>Ascomycota</taxon>
        <taxon>Pezizomycotina</taxon>
        <taxon>Leotiomycetes</taxon>
        <taxon>Leotiomycetes incertae sedis</taxon>
        <taxon>Myxotrichaceae</taxon>
        <taxon>Oidiodendron</taxon>
    </lineage>
</organism>
<dbReference type="HOGENOM" id="CLU_002639_8_3_1"/>
<dbReference type="AlphaFoldDB" id="A0A0C3D0I6"/>
<evidence type="ECO:0000259" key="1">
    <source>
        <dbReference type="Pfam" id="PF06985"/>
    </source>
</evidence>
<evidence type="ECO:0000313" key="3">
    <source>
        <dbReference type="Proteomes" id="UP000054321"/>
    </source>
</evidence>
<keyword evidence="3" id="KW-1185">Reference proteome</keyword>
<dbReference type="EMBL" id="KN832887">
    <property type="protein sequence ID" value="KIM95422.1"/>
    <property type="molecule type" value="Genomic_DNA"/>
</dbReference>
<reference evidence="3" key="2">
    <citation type="submission" date="2015-01" db="EMBL/GenBank/DDBJ databases">
        <title>Evolutionary Origins and Diversification of the Mycorrhizal Mutualists.</title>
        <authorList>
            <consortium name="DOE Joint Genome Institute"/>
            <consortium name="Mycorrhizal Genomics Consortium"/>
            <person name="Kohler A."/>
            <person name="Kuo A."/>
            <person name="Nagy L.G."/>
            <person name="Floudas D."/>
            <person name="Copeland A."/>
            <person name="Barry K.W."/>
            <person name="Cichocki N."/>
            <person name="Veneault-Fourrey C."/>
            <person name="LaButti K."/>
            <person name="Lindquist E.A."/>
            <person name="Lipzen A."/>
            <person name="Lundell T."/>
            <person name="Morin E."/>
            <person name="Murat C."/>
            <person name="Riley R."/>
            <person name="Ohm R."/>
            <person name="Sun H."/>
            <person name="Tunlid A."/>
            <person name="Henrissat B."/>
            <person name="Grigoriev I.V."/>
            <person name="Hibbett D.S."/>
            <person name="Martin F."/>
        </authorList>
    </citation>
    <scope>NUCLEOTIDE SEQUENCE [LARGE SCALE GENOMIC DNA]</scope>
    <source>
        <strain evidence="3">Zn</strain>
    </source>
</reference>
<gene>
    <name evidence="2" type="ORF">OIDMADRAFT_133928</name>
</gene>
<dbReference type="Proteomes" id="UP000054321">
    <property type="component" value="Unassembled WGS sequence"/>
</dbReference>
<dbReference type="PANTHER" id="PTHR33112">
    <property type="entry name" value="DOMAIN PROTEIN, PUTATIVE-RELATED"/>
    <property type="match status" value="1"/>
</dbReference>
<protein>
    <recommendedName>
        <fullName evidence="1">Heterokaryon incompatibility domain-containing protein</fullName>
    </recommendedName>
</protein>
<proteinExistence type="predicted"/>
<sequence>MFWDLPKTFRDAVTLTRLLNIRYLWIDAICIVQDDPEEWALEAASMSDIYGYAILNIAAHTSQCDADGFLSATLEKPLNLYAGGTSIQQFESSVNTSRLSRRGWVFQERLSSPRILHCTRGAFYHEDDDGARAEDGSYTTSKGIRGDWKRLKLDREWYQLMEVYSTCSLTYERDRLPAVAGLASRLHGSHGLAYCGGIWAGSIHEGLLWVRLDSLTHHRIGASDDEKPPSWSWAYCGSYIQFLT</sequence>
<dbReference type="OrthoDB" id="3563405at2759"/>
<dbReference type="STRING" id="913774.A0A0C3D0I6"/>
<feature type="domain" description="Heterokaryon incompatibility" evidence="1">
    <location>
        <begin position="4"/>
        <end position="108"/>
    </location>
</feature>
<dbReference type="InParanoid" id="A0A0C3D0I6"/>
<reference evidence="2 3" key="1">
    <citation type="submission" date="2014-04" db="EMBL/GenBank/DDBJ databases">
        <authorList>
            <consortium name="DOE Joint Genome Institute"/>
            <person name="Kuo A."/>
            <person name="Martino E."/>
            <person name="Perotto S."/>
            <person name="Kohler A."/>
            <person name="Nagy L.G."/>
            <person name="Floudas D."/>
            <person name="Copeland A."/>
            <person name="Barry K.W."/>
            <person name="Cichocki N."/>
            <person name="Veneault-Fourrey C."/>
            <person name="LaButti K."/>
            <person name="Lindquist E.A."/>
            <person name="Lipzen A."/>
            <person name="Lundell T."/>
            <person name="Morin E."/>
            <person name="Murat C."/>
            <person name="Sun H."/>
            <person name="Tunlid A."/>
            <person name="Henrissat B."/>
            <person name="Grigoriev I.V."/>
            <person name="Hibbett D.S."/>
            <person name="Martin F."/>
            <person name="Nordberg H.P."/>
            <person name="Cantor M.N."/>
            <person name="Hua S.X."/>
        </authorList>
    </citation>
    <scope>NUCLEOTIDE SEQUENCE [LARGE SCALE GENOMIC DNA]</scope>
    <source>
        <strain evidence="2 3">Zn</strain>
    </source>
</reference>
<dbReference type="InterPro" id="IPR010730">
    <property type="entry name" value="HET"/>
</dbReference>
<name>A0A0C3D0I6_OIDMZ</name>
<accession>A0A0C3D0I6</accession>
<feature type="non-terminal residue" evidence="2">
    <location>
        <position position="244"/>
    </location>
</feature>
<dbReference type="PANTHER" id="PTHR33112:SF8">
    <property type="entry name" value="HETEROKARYON INCOMPATIBILITY DOMAIN-CONTAINING PROTEIN"/>
    <property type="match status" value="1"/>
</dbReference>
<dbReference type="Pfam" id="PF06985">
    <property type="entry name" value="HET"/>
    <property type="match status" value="1"/>
</dbReference>